<feature type="domain" description="Immunity MXAN-0049 protein" evidence="1">
    <location>
        <begin position="44"/>
        <end position="181"/>
    </location>
</feature>
<proteinExistence type="predicted"/>
<keyword evidence="3" id="KW-1185">Reference proteome</keyword>
<name>A0ABX0YGX2_9PSED</name>
<reference evidence="2 3" key="1">
    <citation type="submission" date="2020-03" db="EMBL/GenBank/DDBJ databases">
        <authorList>
            <person name="Wang L."/>
            <person name="He N."/>
            <person name="Li Y."/>
            <person name="Fang Y."/>
            <person name="Zhang F."/>
        </authorList>
    </citation>
    <scope>NUCLEOTIDE SEQUENCE [LARGE SCALE GENOMIC DNA]</scope>
    <source>
        <strain evidence="3">hsmgli-8</strain>
    </source>
</reference>
<dbReference type="InterPro" id="IPR012433">
    <property type="entry name" value="Imm11"/>
</dbReference>
<sequence>MEYFKLCHKCQNGTFIDGDVSFQPEISGYYQNGTTLLPEEVKVSVVLDKSLEDIGADFFMTSVGAFFVSKNLKEVIENFQSNLRLVKAEVSYHNGYPTIREYYLIHAVNQVYCFDYIESEYSGKGLILEKIRKKELQEGYQIRGVKKLSIDKSKAGGDDIFFIGGVIWLDPIVSRALANEILLRDLNVRCSVIV</sequence>
<dbReference type="Pfam" id="PF07791">
    <property type="entry name" value="Imm11"/>
    <property type="match status" value="1"/>
</dbReference>
<protein>
    <recommendedName>
        <fullName evidence="1">Immunity MXAN-0049 protein domain-containing protein</fullName>
    </recommendedName>
</protein>
<dbReference type="EMBL" id="JAAVJI010000004">
    <property type="protein sequence ID" value="NJP01253.1"/>
    <property type="molecule type" value="Genomic_DNA"/>
</dbReference>
<gene>
    <name evidence="2" type="ORF">HBH25_10300</name>
</gene>
<organism evidence="2 3">
    <name type="scientific">Pseudomonas quercus</name>
    <dbReference type="NCBI Taxonomy" id="2722792"/>
    <lineage>
        <taxon>Bacteria</taxon>
        <taxon>Pseudomonadati</taxon>
        <taxon>Pseudomonadota</taxon>
        <taxon>Gammaproteobacteria</taxon>
        <taxon>Pseudomonadales</taxon>
        <taxon>Pseudomonadaceae</taxon>
        <taxon>Pseudomonas</taxon>
    </lineage>
</organism>
<comment type="caution">
    <text evidence="2">The sequence shown here is derived from an EMBL/GenBank/DDBJ whole genome shotgun (WGS) entry which is preliminary data.</text>
</comment>
<evidence type="ECO:0000259" key="1">
    <source>
        <dbReference type="Pfam" id="PF07791"/>
    </source>
</evidence>
<dbReference type="RefSeq" id="WP_168083815.1">
    <property type="nucleotide sequence ID" value="NZ_JAAVJI010000004.1"/>
</dbReference>
<evidence type="ECO:0000313" key="3">
    <source>
        <dbReference type="Proteomes" id="UP000746535"/>
    </source>
</evidence>
<evidence type="ECO:0000313" key="2">
    <source>
        <dbReference type="EMBL" id="NJP01253.1"/>
    </source>
</evidence>
<accession>A0ABX0YGX2</accession>
<dbReference type="Proteomes" id="UP000746535">
    <property type="component" value="Unassembled WGS sequence"/>
</dbReference>